<dbReference type="InterPro" id="IPR005648">
    <property type="entry name" value="FlgD"/>
</dbReference>
<keyword evidence="2 3" id="KW-1005">Bacterial flagellum biogenesis</keyword>
<evidence type="ECO:0000256" key="3">
    <source>
        <dbReference type="RuleBase" id="RU362076"/>
    </source>
</evidence>
<sequence>MPNTIDSEYMLSSLPKQRKTGGNTLGKDEFLNLLMTQLQNQDPMNPMQDKEFIAQMATFSSLEQMTNIASSMEMLLQSQEQNKLIAYTEFVGKEVTWHKIEEGEEGEAPVVTEGTGKVARVEFTGENVVFVLDDGTKLEPANISEIHKETADNQIMQASMLIGRTVTYLDEDKTEKSALVKSVTFKNGKTEFVLGNEAQTTINSSQILKIE</sequence>
<gene>
    <name evidence="4" type="primary">flgD</name>
    <name evidence="4" type="ORF">D1970_03960</name>
</gene>
<name>A0A398BH87_9BACI</name>
<keyword evidence="4" id="KW-0969">Cilium</keyword>
<dbReference type="EMBL" id="QWVT01000008">
    <property type="protein sequence ID" value="RID87998.1"/>
    <property type="molecule type" value="Genomic_DNA"/>
</dbReference>
<proteinExistence type="inferred from homology"/>
<keyword evidence="4" id="KW-0966">Cell projection</keyword>
<comment type="function">
    <text evidence="3">Required for flagellar hook formation. May act as a scaffolding protein.</text>
</comment>
<protein>
    <recommendedName>
        <fullName evidence="3">Basal-body rod modification protein FlgD</fullName>
    </recommendedName>
</protein>
<evidence type="ECO:0000256" key="2">
    <source>
        <dbReference type="ARBA" id="ARBA00022795"/>
    </source>
</evidence>
<dbReference type="Pfam" id="PF03963">
    <property type="entry name" value="FlgD"/>
    <property type="match status" value="1"/>
</dbReference>
<evidence type="ECO:0000256" key="1">
    <source>
        <dbReference type="ARBA" id="ARBA00010577"/>
    </source>
</evidence>
<dbReference type="OrthoDB" id="280334at2"/>
<comment type="caution">
    <text evidence="4">The sequence shown here is derived from an EMBL/GenBank/DDBJ whole genome shotgun (WGS) entry which is preliminary data.</text>
</comment>
<organism evidence="4 5">
    <name type="scientific">Mesobacillus zeae</name>
    <dbReference type="NCBI Taxonomy" id="1917180"/>
    <lineage>
        <taxon>Bacteria</taxon>
        <taxon>Bacillati</taxon>
        <taxon>Bacillota</taxon>
        <taxon>Bacilli</taxon>
        <taxon>Bacillales</taxon>
        <taxon>Bacillaceae</taxon>
        <taxon>Mesobacillus</taxon>
    </lineage>
</organism>
<dbReference type="RefSeq" id="WP_119111568.1">
    <property type="nucleotide sequence ID" value="NZ_CBCSEO010000001.1"/>
</dbReference>
<dbReference type="GO" id="GO:0044781">
    <property type="term" value="P:bacterial-type flagellum organization"/>
    <property type="evidence" value="ECO:0007669"/>
    <property type="project" value="UniProtKB-UniRule"/>
</dbReference>
<evidence type="ECO:0000313" key="4">
    <source>
        <dbReference type="EMBL" id="RID87998.1"/>
    </source>
</evidence>
<dbReference type="Proteomes" id="UP000265816">
    <property type="component" value="Unassembled WGS sequence"/>
</dbReference>
<keyword evidence="5" id="KW-1185">Reference proteome</keyword>
<dbReference type="NCBIfam" id="NF007197">
    <property type="entry name" value="PRK09618.1"/>
    <property type="match status" value="1"/>
</dbReference>
<reference evidence="4 5" key="1">
    <citation type="submission" date="2018-08" db="EMBL/GenBank/DDBJ databases">
        <title>Bacillus jemisoniae sp. nov., Bacillus chryseoplanitiae sp. nov., Bacillus resnikiae sp. nov., and Bacillus frankliniae sp. nov., isolated from Viking spacecraft and associated surfaces.</title>
        <authorList>
            <person name="Seuylemezian A."/>
            <person name="Vaishampayan P."/>
        </authorList>
    </citation>
    <scope>NUCLEOTIDE SEQUENCE [LARGE SCALE GENOMIC DNA]</scope>
    <source>
        <strain evidence="4 5">JJ-247</strain>
    </source>
</reference>
<evidence type="ECO:0000313" key="5">
    <source>
        <dbReference type="Proteomes" id="UP000265816"/>
    </source>
</evidence>
<comment type="similarity">
    <text evidence="1 3">Belongs to the FlgD family.</text>
</comment>
<accession>A0A398BH87</accession>
<dbReference type="AlphaFoldDB" id="A0A398BH87"/>
<keyword evidence="4" id="KW-0282">Flagellum</keyword>